<dbReference type="InterPro" id="IPR027925">
    <property type="entry name" value="MCM_N"/>
</dbReference>
<evidence type="ECO:0000256" key="1">
    <source>
        <dbReference type="ARBA" id="ARBA00004123"/>
    </source>
</evidence>
<evidence type="ECO:0000256" key="13">
    <source>
        <dbReference type="ARBA" id="ARBA00048432"/>
    </source>
</evidence>
<keyword evidence="3" id="KW-0132">Cell division</keyword>
<comment type="function">
    <text evidence="17">Acts as component of the MCM2-7 complex (MCM complex) which is the replicative helicase essential for 'once per cell cycle' DNA replication initiation and elongation in eukaryotic cells. The active ATPase sites in the MCM2-7 ring are formed through the interaction surfaces of two neighboring subunits such that a critical structure of a conserved arginine finger motif is provided in trans relative to the ATP-binding site of the Walker A box of the adjacent subunit. The six ATPase active sites, however, are likely to contribute differentially to the complex helicase activity.</text>
</comment>
<keyword evidence="9 16" id="KW-0067">ATP-binding</keyword>
<dbReference type="Gene3D" id="3.30.1640.10">
    <property type="entry name" value="mini-chromosome maintenance (MCM) complex, chain A, domain 1"/>
    <property type="match status" value="1"/>
</dbReference>
<dbReference type="FunFam" id="3.30.1640.10:FF:000004">
    <property type="entry name" value="DNA helicase"/>
    <property type="match status" value="1"/>
</dbReference>
<keyword evidence="12 17" id="KW-0131">Cell cycle</keyword>
<comment type="subcellular location">
    <subcellularLocation>
        <location evidence="1 17">Nucleus</location>
    </subcellularLocation>
</comment>
<dbReference type="InterPro" id="IPR031327">
    <property type="entry name" value="MCM"/>
</dbReference>
<dbReference type="Pfam" id="PF18263">
    <property type="entry name" value="WHD_MCM6"/>
    <property type="match status" value="1"/>
</dbReference>
<comment type="function">
    <text evidence="14">Acts as a component of the Mcm2-7 complex (Mcm complex) which is the putative replicative helicase essential for 'once per cell cycle' DNA replication initiation and elongation in eukaryotic cells. Core component of CDC45-MCM-GINS (CMG) helicase, the molecular machine that unwinds template DNA during replication, and around which the replisome is built. The active ATPase sites in the Mcm2-7 ring are formed through the interaction surfaces of two neighboring subunits such that a critical structure of a conserved arginine finger motif is provided in trans relative to the ATP-binding site of the Walker A box of the adjacent subunit. The six ATPase active sites, however, are likely to contribute differentially to the complex helicase activity Required for DNA replication and cell proliferation. Required for mitotic cycles, endocycles, and the special S phase associated with the amplification of chorion genes; has a role in origin unwinding or fork elongation at chorion loci.</text>
</comment>
<dbReference type="InterPro" id="IPR027417">
    <property type="entry name" value="P-loop_NTPase"/>
</dbReference>
<dbReference type="SMART" id="SM00350">
    <property type="entry name" value="MCM"/>
    <property type="match status" value="1"/>
</dbReference>
<dbReference type="GO" id="GO:0005524">
    <property type="term" value="F:ATP binding"/>
    <property type="evidence" value="ECO:0007669"/>
    <property type="project" value="UniProtKB-UniRule"/>
</dbReference>
<feature type="region of interest" description="Disordered" evidence="18">
    <location>
        <begin position="493"/>
        <end position="513"/>
    </location>
</feature>
<dbReference type="EMBL" id="CCAG010006225">
    <property type="status" value="NOT_ANNOTATED_CDS"/>
    <property type="molecule type" value="Genomic_DNA"/>
</dbReference>
<dbReference type="GO" id="GO:0051301">
    <property type="term" value="P:cell division"/>
    <property type="evidence" value="ECO:0007669"/>
    <property type="project" value="UniProtKB-KW"/>
</dbReference>
<evidence type="ECO:0000256" key="7">
    <source>
        <dbReference type="ARBA" id="ARBA00022801"/>
    </source>
</evidence>
<dbReference type="FunFam" id="1.20.58.870:FF:000001">
    <property type="entry name" value="DNA helicase"/>
    <property type="match status" value="1"/>
</dbReference>
<keyword evidence="4 17" id="KW-0235">DNA replication</keyword>
<evidence type="ECO:0000256" key="9">
    <source>
        <dbReference type="ARBA" id="ARBA00022840"/>
    </source>
</evidence>
<name>A0A1B0FHJ7_GLOMM</name>
<comment type="subunit">
    <text evidence="15">Component of the mcm2-7 complex. The complex forms a toroidal hexameric ring with the proposed subunit order mcm2-mcm6-mcm4-mcm7-mcm3-mcm5. The heterodimers of mcm4/mcm6 and mcm3/mcm5 interact with mcm2 and mcm7.</text>
</comment>
<dbReference type="InterPro" id="IPR008049">
    <property type="entry name" value="MCM6"/>
</dbReference>
<dbReference type="InterPro" id="IPR041562">
    <property type="entry name" value="MCM_lid"/>
</dbReference>
<sequence length="630" mass="72555">MDVADAQIGQLRAKDEVGIRCQKLFQDFLEEFKEEGEIKYIKPAADLELPDRCTLEVSFDDVEKYNQNLATTIIEEYYRYYDVHMLQVYFNLIYPYLCQSVLNFIKDRVGLKADKECYVSFTEVPTRHKVRDLITSKIGTLIRISGQVVRTHPVHPELVLGTFMCLDCQTEIRNVEQQFKFTNPSICRNPVCSNRRRFMLNVEKSLFVDFQKVRIQETQSELPRGCIPRSVEIILRSEIVETVQAGDRYDFTGTLIVVPDVGVLNMPGAKADHGSRHKPGEAPEGLTGLKALAKAGVRATLNARTSILAAANPVNGRYDRSKSLQQNIQLSAPIMSRFDLFFVLVDECNEVVDYAIARKIVDLHSNIEDAIERVYSREEVLRYVTFARQFKPFISPEASKLLVENYGHLRQRDTGTAGRSTWRITVRQLESMIRLSEAMAKLECMNEVQERHVREAFRLLNKSIIRIEQPDIHLEEEEDEAFAGDIEMREISGEDNQENSDLNQQEQGGQKKKLTLSFEDYKNLSTMLVLHMRNEEARCETEGSDTGMKRSDVITWYLEQVADQIESEDELISRKTLIEKVLDRLIYHDQLIIPLKTTELRQPGKSPRSTTEEEEEEDPLLVVHPNYIIE</sequence>
<keyword evidence="10 16" id="KW-0238">DNA-binding</keyword>
<comment type="subunit">
    <text evidence="17">Component of the MCM2-7 complex.</text>
</comment>
<dbReference type="STRING" id="37546.A0A1B0FHJ7"/>
<evidence type="ECO:0000256" key="10">
    <source>
        <dbReference type="ARBA" id="ARBA00023125"/>
    </source>
</evidence>
<keyword evidence="8 17" id="KW-0347">Helicase</keyword>
<keyword evidence="11" id="KW-0539">Nucleus</keyword>
<dbReference type="Gene3D" id="2.20.28.10">
    <property type="match status" value="1"/>
</dbReference>
<dbReference type="GO" id="GO:1990518">
    <property type="term" value="F:single-stranded 3'-5' DNA helicase activity"/>
    <property type="evidence" value="ECO:0007669"/>
    <property type="project" value="TreeGrafter"/>
</dbReference>
<comment type="catalytic activity">
    <reaction evidence="13">
        <text>ATP + H2O = ADP + phosphate + H(+)</text>
        <dbReference type="Rhea" id="RHEA:13065"/>
        <dbReference type="ChEBI" id="CHEBI:15377"/>
        <dbReference type="ChEBI" id="CHEBI:15378"/>
        <dbReference type="ChEBI" id="CHEBI:30616"/>
        <dbReference type="ChEBI" id="CHEBI:43474"/>
        <dbReference type="ChEBI" id="CHEBI:456216"/>
        <dbReference type="EC" id="3.6.4.12"/>
    </reaction>
    <physiologicalReaction direction="left-to-right" evidence="13">
        <dbReference type="Rhea" id="RHEA:13066"/>
    </physiologicalReaction>
</comment>
<evidence type="ECO:0000259" key="19">
    <source>
        <dbReference type="PROSITE" id="PS50051"/>
    </source>
</evidence>
<dbReference type="Pfam" id="PF00493">
    <property type="entry name" value="MCM"/>
    <property type="match status" value="1"/>
</dbReference>
<dbReference type="PRINTS" id="PR01662">
    <property type="entry name" value="MCMPROTEIN6"/>
</dbReference>
<keyword evidence="6" id="KW-0498">Mitosis</keyword>
<evidence type="ECO:0000256" key="12">
    <source>
        <dbReference type="ARBA" id="ARBA00023306"/>
    </source>
</evidence>
<keyword evidence="5 16" id="KW-0547">Nucleotide-binding</keyword>
<dbReference type="SUPFAM" id="SSF50249">
    <property type="entry name" value="Nucleic acid-binding proteins"/>
    <property type="match status" value="1"/>
</dbReference>
<accession>A0A1B0FHJ7</accession>
<dbReference type="PROSITE" id="PS50051">
    <property type="entry name" value="MCM_2"/>
    <property type="match status" value="1"/>
</dbReference>
<evidence type="ECO:0000256" key="17">
    <source>
        <dbReference type="RuleBase" id="RU368064"/>
    </source>
</evidence>
<proteinExistence type="inferred from homology"/>
<dbReference type="EC" id="3.6.4.12" evidence="17"/>
<dbReference type="GO" id="GO:0042555">
    <property type="term" value="C:MCM complex"/>
    <property type="evidence" value="ECO:0007669"/>
    <property type="project" value="UniProtKB-UniRule"/>
</dbReference>
<evidence type="ECO:0000256" key="5">
    <source>
        <dbReference type="ARBA" id="ARBA00022741"/>
    </source>
</evidence>
<dbReference type="Pfam" id="PF17855">
    <property type="entry name" value="MCM_lid"/>
    <property type="match status" value="1"/>
</dbReference>
<dbReference type="FunFam" id="2.20.28.10:FF:000003">
    <property type="entry name" value="DNA helicase"/>
    <property type="match status" value="1"/>
</dbReference>
<dbReference type="PANTHER" id="PTHR11630:SF43">
    <property type="entry name" value="DNA REPLICATION LICENSING FACTOR MCM6"/>
    <property type="match status" value="1"/>
</dbReference>
<keyword evidence="7 17" id="KW-0378">Hydrolase</keyword>
<evidence type="ECO:0000256" key="14">
    <source>
        <dbReference type="ARBA" id="ARBA00057719"/>
    </source>
</evidence>
<feature type="compositionally biased region" description="Polar residues" evidence="18">
    <location>
        <begin position="499"/>
        <end position="508"/>
    </location>
</feature>
<evidence type="ECO:0000256" key="11">
    <source>
        <dbReference type="ARBA" id="ARBA00023242"/>
    </source>
</evidence>
<dbReference type="GO" id="GO:0003697">
    <property type="term" value="F:single-stranded DNA binding"/>
    <property type="evidence" value="ECO:0007669"/>
    <property type="project" value="TreeGrafter"/>
</dbReference>
<dbReference type="Gene3D" id="3.40.50.300">
    <property type="entry name" value="P-loop containing nucleotide triphosphate hydrolases"/>
    <property type="match status" value="1"/>
</dbReference>
<evidence type="ECO:0000256" key="2">
    <source>
        <dbReference type="ARBA" id="ARBA00008010"/>
    </source>
</evidence>
<dbReference type="PANTHER" id="PTHR11630">
    <property type="entry name" value="DNA REPLICATION LICENSING FACTOR MCM FAMILY MEMBER"/>
    <property type="match status" value="1"/>
</dbReference>
<dbReference type="VEuPathDB" id="VectorBase:GMOY003240"/>
<dbReference type="InterPro" id="IPR012340">
    <property type="entry name" value="NA-bd_OB-fold"/>
</dbReference>
<feature type="domain" description="MCM C-terminal AAA(+) ATPase" evidence="19">
    <location>
        <begin position="291"/>
        <end position="360"/>
    </location>
</feature>
<organism evidence="20 21">
    <name type="scientific">Glossina morsitans morsitans</name>
    <name type="common">Savannah tsetse fly</name>
    <dbReference type="NCBI Taxonomy" id="37546"/>
    <lineage>
        <taxon>Eukaryota</taxon>
        <taxon>Metazoa</taxon>
        <taxon>Ecdysozoa</taxon>
        <taxon>Arthropoda</taxon>
        <taxon>Hexapoda</taxon>
        <taxon>Insecta</taxon>
        <taxon>Pterygota</taxon>
        <taxon>Neoptera</taxon>
        <taxon>Endopterygota</taxon>
        <taxon>Diptera</taxon>
        <taxon>Brachycera</taxon>
        <taxon>Muscomorpha</taxon>
        <taxon>Hippoboscoidea</taxon>
        <taxon>Glossinidae</taxon>
        <taxon>Glossina</taxon>
    </lineage>
</organism>
<comment type="similarity">
    <text evidence="2 16">Belongs to the MCM family.</text>
</comment>
<dbReference type="GO" id="GO:0006270">
    <property type="term" value="P:DNA replication initiation"/>
    <property type="evidence" value="ECO:0007669"/>
    <property type="project" value="UniProtKB-UniRule"/>
</dbReference>
<dbReference type="Gene3D" id="2.40.50.140">
    <property type="entry name" value="Nucleic acid-binding proteins"/>
    <property type="match status" value="1"/>
</dbReference>
<dbReference type="FunFam" id="2.40.50.140:FF:000091">
    <property type="entry name" value="DNA helicase"/>
    <property type="match status" value="1"/>
</dbReference>
<feature type="region of interest" description="Disordered" evidence="18">
    <location>
        <begin position="598"/>
        <end position="622"/>
    </location>
</feature>
<dbReference type="InterPro" id="IPR001208">
    <property type="entry name" value="MCM_dom"/>
</dbReference>
<evidence type="ECO:0000256" key="3">
    <source>
        <dbReference type="ARBA" id="ARBA00022618"/>
    </source>
</evidence>
<evidence type="ECO:0000256" key="4">
    <source>
        <dbReference type="ARBA" id="ARBA00022705"/>
    </source>
</evidence>
<dbReference type="EnsemblMetazoa" id="GMOY003240-RA">
    <property type="protein sequence ID" value="GMOY003240-PA"/>
    <property type="gene ID" value="GMOY003240"/>
</dbReference>
<dbReference type="Proteomes" id="UP000092444">
    <property type="component" value="Unassembled WGS sequence"/>
</dbReference>
<dbReference type="Pfam" id="PF17207">
    <property type="entry name" value="MCM_OB"/>
    <property type="match status" value="1"/>
</dbReference>
<dbReference type="Gene3D" id="1.20.58.870">
    <property type="match status" value="1"/>
</dbReference>
<dbReference type="GO" id="GO:0005634">
    <property type="term" value="C:nucleus"/>
    <property type="evidence" value="ECO:0007669"/>
    <property type="project" value="UniProtKB-SubCell"/>
</dbReference>
<dbReference type="AlphaFoldDB" id="A0A1B0FHJ7"/>
<protein>
    <recommendedName>
        <fullName evidence="17">DNA replication licensing factor MCM6</fullName>
        <ecNumber evidence="17">3.6.4.12</ecNumber>
    </recommendedName>
</protein>
<keyword evidence="21" id="KW-1185">Reference proteome</keyword>
<evidence type="ECO:0000256" key="8">
    <source>
        <dbReference type="ARBA" id="ARBA00022806"/>
    </source>
</evidence>
<dbReference type="PhylomeDB" id="A0A1B0FHJ7"/>
<evidence type="ECO:0000256" key="16">
    <source>
        <dbReference type="RuleBase" id="RU004070"/>
    </source>
</evidence>
<dbReference type="InterPro" id="IPR041024">
    <property type="entry name" value="Mcm6_C"/>
</dbReference>
<evidence type="ECO:0000256" key="18">
    <source>
        <dbReference type="SAM" id="MobiDB-lite"/>
    </source>
</evidence>
<dbReference type="GO" id="GO:0000727">
    <property type="term" value="P:double-strand break repair via break-induced replication"/>
    <property type="evidence" value="ECO:0007669"/>
    <property type="project" value="TreeGrafter"/>
</dbReference>
<dbReference type="GO" id="GO:0016887">
    <property type="term" value="F:ATP hydrolysis activity"/>
    <property type="evidence" value="ECO:0007669"/>
    <property type="project" value="RHEA"/>
</dbReference>
<dbReference type="Pfam" id="PF14551">
    <property type="entry name" value="MCM_N"/>
    <property type="match status" value="1"/>
</dbReference>
<evidence type="ECO:0000256" key="6">
    <source>
        <dbReference type="ARBA" id="ARBA00022776"/>
    </source>
</evidence>
<dbReference type="SUPFAM" id="SSF52540">
    <property type="entry name" value="P-loop containing nucleoside triphosphate hydrolases"/>
    <property type="match status" value="1"/>
</dbReference>
<dbReference type="GO" id="GO:1902969">
    <property type="term" value="P:mitotic DNA replication"/>
    <property type="evidence" value="ECO:0007669"/>
    <property type="project" value="TreeGrafter"/>
</dbReference>
<dbReference type="PRINTS" id="PR01657">
    <property type="entry name" value="MCMFAMILY"/>
</dbReference>
<dbReference type="InterPro" id="IPR033762">
    <property type="entry name" value="MCM_OB"/>
</dbReference>
<reference evidence="20" key="1">
    <citation type="submission" date="2020-05" db="UniProtKB">
        <authorList>
            <consortium name="EnsemblMetazoa"/>
        </authorList>
    </citation>
    <scope>IDENTIFICATION</scope>
    <source>
        <strain evidence="20">Yale</strain>
    </source>
</reference>
<evidence type="ECO:0000256" key="15">
    <source>
        <dbReference type="ARBA" id="ARBA00063063"/>
    </source>
</evidence>
<evidence type="ECO:0000313" key="21">
    <source>
        <dbReference type="Proteomes" id="UP000092444"/>
    </source>
</evidence>
<evidence type="ECO:0000313" key="20">
    <source>
        <dbReference type="EnsemblMetazoa" id="GMOY003240-PA"/>
    </source>
</evidence>